<organism evidence="2">
    <name type="scientific">viral metagenome</name>
    <dbReference type="NCBI Taxonomy" id="1070528"/>
    <lineage>
        <taxon>unclassified sequences</taxon>
        <taxon>metagenomes</taxon>
        <taxon>organismal metagenomes</taxon>
    </lineage>
</organism>
<name>A0A6C0DS03_9ZZZZ</name>
<sequence>MEPEPGSEAEPVAEPEPEVVSEREPEEKKQVYFDGSLDSPLSSCIIIASHLSKKHRVRYLFECLESLFAQTIVIPVYLSFSFENQEINNEFAKEFISRPHLHNDLLYLYPQDTKTAQMRHIFQLYPLLRERYHWLFFCDDDDTYELNRVEKFLNNIKFCLQNYETADKKFRGIYECQEDVDHRKRRHEYWCYCIHSDIFDKFYNLLLDYPDIVDHKCCDVLLAEYIRRHKENDIFAGIKDKLYNYRRTDNSDSITGEIQMKNKLIRQPRNVTDDNRQECANELNEFLDDNLDMYLHDTFLYSIVGKSLDSILESEFKGEYCIVDLIRPNHIERIKKLYSHLVEICNNLYEIPISQ</sequence>
<evidence type="ECO:0000313" key="2">
    <source>
        <dbReference type="EMBL" id="QHT19100.1"/>
    </source>
</evidence>
<dbReference type="InterPro" id="IPR029044">
    <property type="entry name" value="Nucleotide-diphossugar_trans"/>
</dbReference>
<dbReference type="EMBL" id="MN739662">
    <property type="protein sequence ID" value="QHT19100.1"/>
    <property type="molecule type" value="Genomic_DNA"/>
</dbReference>
<feature type="compositionally biased region" description="Acidic residues" evidence="1">
    <location>
        <begin position="1"/>
        <end position="19"/>
    </location>
</feature>
<feature type="region of interest" description="Disordered" evidence="1">
    <location>
        <begin position="1"/>
        <end position="26"/>
    </location>
</feature>
<dbReference type="SUPFAM" id="SSF53448">
    <property type="entry name" value="Nucleotide-diphospho-sugar transferases"/>
    <property type="match status" value="1"/>
</dbReference>
<reference evidence="2" key="1">
    <citation type="journal article" date="2020" name="Nature">
        <title>Giant virus diversity and host interactions through global metagenomics.</title>
        <authorList>
            <person name="Schulz F."/>
            <person name="Roux S."/>
            <person name="Paez-Espino D."/>
            <person name="Jungbluth S."/>
            <person name="Walsh D.A."/>
            <person name="Denef V.J."/>
            <person name="McMahon K.D."/>
            <person name="Konstantinidis K.T."/>
            <person name="Eloe-Fadrosh E.A."/>
            <person name="Kyrpides N.C."/>
            <person name="Woyke T."/>
        </authorList>
    </citation>
    <scope>NUCLEOTIDE SEQUENCE</scope>
    <source>
        <strain evidence="2">GVMAG-M-3300023174-49</strain>
    </source>
</reference>
<evidence type="ECO:0008006" key="3">
    <source>
        <dbReference type="Google" id="ProtNLM"/>
    </source>
</evidence>
<evidence type="ECO:0000256" key="1">
    <source>
        <dbReference type="SAM" id="MobiDB-lite"/>
    </source>
</evidence>
<dbReference type="AlphaFoldDB" id="A0A6C0DS03"/>
<proteinExistence type="predicted"/>
<accession>A0A6C0DS03</accession>
<protein>
    <recommendedName>
        <fullName evidence="3">Glycosyltransferase 2-like domain-containing protein</fullName>
    </recommendedName>
</protein>